<dbReference type="SMART" id="SM00421">
    <property type="entry name" value="HTH_LUXR"/>
    <property type="match status" value="1"/>
</dbReference>
<accession>A0A6J4MBI0</accession>
<feature type="domain" description="HTH luxR-type" evidence="4">
    <location>
        <begin position="148"/>
        <end position="213"/>
    </location>
</feature>
<proteinExistence type="predicted"/>
<keyword evidence="2" id="KW-0238">DNA-binding</keyword>
<dbReference type="SUPFAM" id="SSF46894">
    <property type="entry name" value="C-terminal effector domain of the bipartite response regulators"/>
    <property type="match status" value="1"/>
</dbReference>
<reference evidence="6" key="1">
    <citation type="submission" date="2020-02" db="EMBL/GenBank/DDBJ databases">
        <authorList>
            <person name="Meier V. D."/>
        </authorList>
    </citation>
    <scope>NUCLEOTIDE SEQUENCE</scope>
    <source>
        <strain evidence="6">AVDCRST_MAG93</strain>
    </source>
</reference>
<dbReference type="AlphaFoldDB" id="A0A6J4MBI0"/>
<feature type="modified residue" description="4-aspartylphosphate" evidence="3">
    <location>
        <position position="56"/>
    </location>
</feature>
<dbReference type="PROSITE" id="PS50043">
    <property type="entry name" value="HTH_LUXR_2"/>
    <property type="match status" value="1"/>
</dbReference>
<dbReference type="SMART" id="SM00448">
    <property type="entry name" value="REC"/>
    <property type="match status" value="1"/>
</dbReference>
<dbReference type="InterPro" id="IPR058245">
    <property type="entry name" value="NreC/VraR/RcsB-like_REC"/>
</dbReference>
<dbReference type="InterPro" id="IPR000792">
    <property type="entry name" value="Tscrpt_reg_LuxR_C"/>
</dbReference>
<gene>
    <name evidence="6" type="ORF">AVDCRST_MAG93-7115</name>
</gene>
<dbReference type="PRINTS" id="PR00038">
    <property type="entry name" value="HTHLUXR"/>
</dbReference>
<dbReference type="InterPro" id="IPR039420">
    <property type="entry name" value="WalR-like"/>
</dbReference>
<protein>
    <submittedName>
        <fullName evidence="6">Two-component transcriptional response regulator, LuxR family</fullName>
    </submittedName>
</protein>
<dbReference type="CDD" id="cd17535">
    <property type="entry name" value="REC_NarL-like"/>
    <property type="match status" value="1"/>
</dbReference>
<dbReference type="PANTHER" id="PTHR43214">
    <property type="entry name" value="TWO-COMPONENT RESPONSE REGULATOR"/>
    <property type="match status" value="1"/>
</dbReference>
<feature type="domain" description="Response regulatory" evidence="5">
    <location>
        <begin position="5"/>
        <end position="121"/>
    </location>
</feature>
<sequence length="218" mass="23920">MEPIRVLIVDDHAAFRKGLRGMLSLVAEVEVVGEASSGTEAVAQTIELHPDVILMDVQMPDLNGIEATQRVLQMSPHIGVLMLTMFEDDDSVFAAMRTGARGYVLKGADRDELRRAIKAVSQGEAIFSQAIAHRLMHYFGGLAQLANRTPPFPQLSDREREVLTLIAQGLTNPEIAVRLYLSSKTVRNHVSNIFAKLQVADRAEAISRARSEGLGPSY</sequence>
<evidence type="ECO:0000256" key="1">
    <source>
        <dbReference type="ARBA" id="ARBA00022553"/>
    </source>
</evidence>
<dbReference type="GO" id="GO:0006355">
    <property type="term" value="P:regulation of DNA-templated transcription"/>
    <property type="evidence" value="ECO:0007669"/>
    <property type="project" value="InterPro"/>
</dbReference>
<dbReference type="GO" id="GO:0003677">
    <property type="term" value="F:DNA binding"/>
    <property type="evidence" value="ECO:0007669"/>
    <property type="project" value="UniProtKB-KW"/>
</dbReference>
<evidence type="ECO:0000313" key="6">
    <source>
        <dbReference type="EMBL" id="CAA9350916.1"/>
    </source>
</evidence>
<dbReference type="InterPro" id="IPR011006">
    <property type="entry name" value="CheY-like_superfamily"/>
</dbReference>
<dbReference type="GO" id="GO:0000160">
    <property type="term" value="P:phosphorelay signal transduction system"/>
    <property type="evidence" value="ECO:0007669"/>
    <property type="project" value="InterPro"/>
</dbReference>
<evidence type="ECO:0000256" key="3">
    <source>
        <dbReference type="PROSITE-ProRule" id="PRU00169"/>
    </source>
</evidence>
<dbReference type="PROSITE" id="PS50110">
    <property type="entry name" value="RESPONSE_REGULATORY"/>
    <property type="match status" value="1"/>
</dbReference>
<dbReference type="InterPro" id="IPR001789">
    <property type="entry name" value="Sig_transdc_resp-reg_receiver"/>
</dbReference>
<dbReference type="Gene3D" id="3.40.50.2300">
    <property type="match status" value="1"/>
</dbReference>
<dbReference type="PANTHER" id="PTHR43214:SF43">
    <property type="entry name" value="TWO-COMPONENT RESPONSE REGULATOR"/>
    <property type="match status" value="1"/>
</dbReference>
<dbReference type="Pfam" id="PF00072">
    <property type="entry name" value="Response_reg"/>
    <property type="match status" value="1"/>
</dbReference>
<name>A0A6J4MBI0_9CHLR</name>
<evidence type="ECO:0000256" key="2">
    <source>
        <dbReference type="ARBA" id="ARBA00023125"/>
    </source>
</evidence>
<dbReference type="SUPFAM" id="SSF52172">
    <property type="entry name" value="CheY-like"/>
    <property type="match status" value="1"/>
</dbReference>
<dbReference type="CDD" id="cd06170">
    <property type="entry name" value="LuxR_C_like"/>
    <property type="match status" value="1"/>
</dbReference>
<evidence type="ECO:0000259" key="4">
    <source>
        <dbReference type="PROSITE" id="PS50043"/>
    </source>
</evidence>
<dbReference type="EMBL" id="CADCTR010002403">
    <property type="protein sequence ID" value="CAA9350916.1"/>
    <property type="molecule type" value="Genomic_DNA"/>
</dbReference>
<evidence type="ECO:0000259" key="5">
    <source>
        <dbReference type="PROSITE" id="PS50110"/>
    </source>
</evidence>
<dbReference type="InterPro" id="IPR016032">
    <property type="entry name" value="Sig_transdc_resp-reg_C-effctor"/>
</dbReference>
<keyword evidence="1 3" id="KW-0597">Phosphoprotein</keyword>
<organism evidence="6">
    <name type="scientific">uncultured Chloroflexia bacterium</name>
    <dbReference type="NCBI Taxonomy" id="1672391"/>
    <lineage>
        <taxon>Bacteria</taxon>
        <taxon>Bacillati</taxon>
        <taxon>Chloroflexota</taxon>
        <taxon>Chloroflexia</taxon>
        <taxon>environmental samples</taxon>
    </lineage>
</organism>
<dbReference type="Pfam" id="PF00196">
    <property type="entry name" value="GerE"/>
    <property type="match status" value="1"/>
</dbReference>
<dbReference type="PROSITE" id="PS00622">
    <property type="entry name" value="HTH_LUXR_1"/>
    <property type="match status" value="1"/>
</dbReference>